<proteinExistence type="predicted"/>
<name>A0A8S1YL30_PAROT</name>
<organism evidence="1 2">
    <name type="scientific">Paramecium octaurelia</name>
    <dbReference type="NCBI Taxonomy" id="43137"/>
    <lineage>
        <taxon>Eukaryota</taxon>
        <taxon>Sar</taxon>
        <taxon>Alveolata</taxon>
        <taxon>Ciliophora</taxon>
        <taxon>Intramacronucleata</taxon>
        <taxon>Oligohymenophorea</taxon>
        <taxon>Peniculida</taxon>
        <taxon>Parameciidae</taxon>
        <taxon>Paramecium</taxon>
    </lineage>
</organism>
<evidence type="ECO:0000313" key="2">
    <source>
        <dbReference type="Proteomes" id="UP000683925"/>
    </source>
</evidence>
<accession>A0A8S1YL30</accession>
<reference evidence="1" key="1">
    <citation type="submission" date="2021-01" db="EMBL/GenBank/DDBJ databases">
        <authorList>
            <consortium name="Genoscope - CEA"/>
            <person name="William W."/>
        </authorList>
    </citation>
    <scope>NUCLEOTIDE SEQUENCE</scope>
</reference>
<gene>
    <name evidence="1" type="ORF">POCTA_138.1.T1750019</name>
</gene>
<keyword evidence="2" id="KW-1185">Reference proteome</keyword>
<comment type="caution">
    <text evidence="1">The sequence shown here is derived from an EMBL/GenBank/DDBJ whole genome shotgun (WGS) entry which is preliminary data.</text>
</comment>
<dbReference type="EMBL" id="CAJJDP010000179">
    <property type="protein sequence ID" value="CAD8214373.1"/>
    <property type="molecule type" value="Genomic_DNA"/>
</dbReference>
<evidence type="ECO:0000313" key="1">
    <source>
        <dbReference type="EMBL" id="CAD8214373.1"/>
    </source>
</evidence>
<dbReference type="AlphaFoldDB" id="A0A8S1YL30"/>
<protein>
    <submittedName>
        <fullName evidence="1">Uncharacterized protein</fullName>
    </submittedName>
</protein>
<dbReference type="Proteomes" id="UP000683925">
    <property type="component" value="Unassembled WGS sequence"/>
</dbReference>
<sequence>MHPLQFPYLNNFEKIRITSRKSKEFLIKFRNDFSTDLQKKGGGIQNKAGQKHRLKYQQVYKSFKFNKGKQSSLNQSNIIEVLCRSNQRFLRENLITVLNAANLKLGEALDECGS</sequence>